<reference evidence="1" key="2">
    <citation type="submission" date="2012-12" db="EMBL/GenBank/DDBJ databases">
        <authorList>
            <consortium name="WormBase Consortium"/>
            <person name="Ghedin E."/>
            <person name="Paulini M."/>
        </authorList>
    </citation>
    <scope>NUCLEOTIDE SEQUENCE</scope>
    <source>
        <strain evidence="1">FR3</strain>
    </source>
</reference>
<organism evidence="1">
    <name type="scientific">Brugia malayi</name>
    <name type="common">Filarial nematode worm</name>
    <dbReference type="NCBI Taxonomy" id="6279"/>
    <lineage>
        <taxon>Eukaryota</taxon>
        <taxon>Metazoa</taxon>
        <taxon>Ecdysozoa</taxon>
        <taxon>Nematoda</taxon>
        <taxon>Chromadorea</taxon>
        <taxon>Rhabditida</taxon>
        <taxon>Spirurina</taxon>
        <taxon>Spiruromorpha</taxon>
        <taxon>Filarioidea</taxon>
        <taxon>Onchocercidae</taxon>
        <taxon>Brugia</taxon>
    </lineage>
</organism>
<reference evidence="1" key="1">
    <citation type="journal article" date="2007" name="Science">
        <title>Draft genome of the filarial nematode parasite Brugia malayi.</title>
        <authorList>
            <person name="Ghedin E."/>
            <person name="Wang S."/>
            <person name="Spiro D."/>
            <person name="Caler E."/>
            <person name="Zhao Q."/>
            <person name="Crabtree J."/>
            <person name="Allen J.E."/>
            <person name="Delcher A.L."/>
            <person name="Guiliano D.B."/>
            <person name="Miranda-Saavedra D."/>
            <person name="Angiuoli S.V."/>
            <person name="Creasy T."/>
            <person name="Amedeo P."/>
            <person name="Haas B."/>
            <person name="El-Sayed N.M."/>
            <person name="Wortman J.R."/>
            <person name="Feldblyum T."/>
            <person name="Tallon L."/>
            <person name="Schatz M."/>
            <person name="Shumway M."/>
            <person name="Koo H."/>
            <person name="Salzberg S.L."/>
            <person name="Schobel S."/>
            <person name="Pertea M."/>
            <person name="Pop M."/>
            <person name="White O."/>
            <person name="Barton G.J."/>
            <person name="Carlow C.K."/>
            <person name="Crawford M.J."/>
            <person name="Daub J."/>
            <person name="Dimmic M.W."/>
            <person name="Estes C.F."/>
            <person name="Foster J.M."/>
            <person name="Ganatra M."/>
            <person name="Gregory W.F."/>
            <person name="Johnson N.M."/>
            <person name="Jin J."/>
            <person name="Komuniecki R."/>
            <person name="Korf I."/>
            <person name="Kumar S."/>
            <person name="Laney S."/>
            <person name="Li B.W."/>
            <person name="Li W."/>
            <person name="Lindblom T.H."/>
            <person name="Lustigman S."/>
            <person name="Ma D."/>
            <person name="Maina C.V."/>
            <person name="Martin D.M."/>
            <person name="McCarter J.P."/>
            <person name="McReynolds L."/>
            <person name="Mitreva M."/>
            <person name="Nutman T.B."/>
            <person name="Parkinson J."/>
            <person name="Peregrin-Alvarez J.M."/>
            <person name="Poole C."/>
            <person name="Ren Q."/>
            <person name="Saunders L."/>
            <person name="Sluder A.E."/>
            <person name="Smith K."/>
            <person name="Stanke M."/>
            <person name="Unnasch T.R."/>
            <person name="Ware J."/>
            <person name="Wei A.D."/>
            <person name="Weil G."/>
            <person name="Williams D.J."/>
            <person name="Zhang Y."/>
            <person name="Williams S.A."/>
            <person name="Fraser-Liggett C."/>
            <person name="Slatko B."/>
            <person name="Blaxter M.L."/>
            <person name="Scott A.L."/>
        </authorList>
    </citation>
    <scope>NUCLEOTIDE SEQUENCE</scope>
    <source>
        <strain evidence="1">FR3</strain>
    </source>
</reference>
<dbReference type="EMBL" id="LN856887">
    <property type="protein sequence ID" value="CDQ04525.1"/>
    <property type="molecule type" value="Genomic_DNA"/>
</dbReference>
<sequence>MLNSFKARSVDTDFFRCVFSETIICIWGCDLFL</sequence>
<dbReference type="AlphaFoldDB" id="A0A1I9G7G1"/>
<name>A0A1I9G7G1_BRUMA</name>
<evidence type="ECO:0000313" key="1">
    <source>
        <dbReference type="EMBL" id="CDQ04525.1"/>
    </source>
</evidence>
<gene>
    <name evidence="1" type="primary">Bm14163</name>
    <name evidence="1" type="ORF">BM_Bm14163</name>
</gene>
<protein>
    <submittedName>
        <fullName evidence="1">Bm14163</fullName>
    </submittedName>
</protein>
<proteinExistence type="predicted"/>
<accession>A0A1I9G7G1</accession>